<evidence type="ECO:0000313" key="1">
    <source>
        <dbReference type="EMBL" id="TNJ43483.1"/>
    </source>
</evidence>
<keyword evidence="2" id="KW-1185">Reference proteome</keyword>
<dbReference type="EMBL" id="VDCS01000010">
    <property type="protein sequence ID" value="TNJ43483.1"/>
    <property type="molecule type" value="Genomic_DNA"/>
</dbReference>
<dbReference type="OrthoDB" id="1298851at2"/>
<dbReference type="Proteomes" id="UP000308713">
    <property type="component" value="Unassembled WGS sequence"/>
</dbReference>
<accession>A0A5C4SIB4</accession>
<reference evidence="1 2" key="1">
    <citation type="submission" date="2019-05" db="EMBL/GenBank/DDBJ databases">
        <title>Tamlana fucoidanivorans sp. nov., isolated from the surface of algae collected from Fujian province in China.</title>
        <authorList>
            <person name="Li J."/>
        </authorList>
    </citation>
    <scope>NUCLEOTIDE SEQUENCE [LARGE SCALE GENOMIC DNA]</scope>
    <source>
        <strain evidence="1 2">CW2-9</strain>
    </source>
</reference>
<evidence type="ECO:0008006" key="3">
    <source>
        <dbReference type="Google" id="ProtNLM"/>
    </source>
</evidence>
<dbReference type="AlphaFoldDB" id="A0A5C4SIB4"/>
<proteinExistence type="predicted"/>
<gene>
    <name evidence="1" type="ORF">FGF67_11230</name>
</gene>
<sequence length="151" mass="17612">MKSNAYSANKVTRYFFKNGNISIEEWYGTDDKIDSLKTYYKSGSLNEIYYYKKGMLNGLGYSFDKTGKKTTTWEFKKGRTIKRLNHTLSFDNLTEPAVKRLFDKLSELNKVILDNAENHEARLRRAQIRMELGNKVLALDDFLDLKINFIG</sequence>
<comment type="caution">
    <text evidence="1">The sequence shown here is derived from an EMBL/GenBank/DDBJ whole genome shotgun (WGS) entry which is preliminary data.</text>
</comment>
<evidence type="ECO:0000313" key="2">
    <source>
        <dbReference type="Proteomes" id="UP000308713"/>
    </source>
</evidence>
<dbReference type="RefSeq" id="WP_139697790.1">
    <property type="nucleotide sequence ID" value="NZ_CP074074.1"/>
</dbReference>
<name>A0A5C4SIB4_9FLAO</name>
<protein>
    <recommendedName>
        <fullName evidence="3">Toxin-antitoxin system YwqK family antitoxin</fullName>
    </recommendedName>
</protein>
<organism evidence="1 2">
    <name type="scientific">Allotamlana fucoidanivorans</name>
    <dbReference type="NCBI Taxonomy" id="2583814"/>
    <lineage>
        <taxon>Bacteria</taxon>
        <taxon>Pseudomonadati</taxon>
        <taxon>Bacteroidota</taxon>
        <taxon>Flavobacteriia</taxon>
        <taxon>Flavobacteriales</taxon>
        <taxon>Flavobacteriaceae</taxon>
        <taxon>Allotamlana</taxon>
    </lineage>
</organism>
<dbReference type="Gene3D" id="2.20.110.10">
    <property type="entry name" value="Histone H3 K4-specific methyltransferase SET7/9 N-terminal domain"/>
    <property type="match status" value="1"/>
</dbReference>
<dbReference type="SUPFAM" id="SSF82185">
    <property type="entry name" value="Histone H3 K4-specific methyltransferase SET7/9 N-terminal domain"/>
    <property type="match status" value="1"/>
</dbReference>